<evidence type="ECO:0000259" key="3">
    <source>
        <dbReference type="Pfam" id="PF07859"/>
    </source>
</evidence>
<dbReference type="AlphaFoldDB" id="A0A178ZFK9"/>
<evidence type="ECO:0000313" key="5">
    <source>
        <dbReference type="Proteomes" id="UP000078343"/>
    </source>
</evidence>
<proteinExistence type="predicted"/>
<dbReference type="InterPro" id="IPR050300">
    <property type="entry name" value="GDXG_lipolytic_enzyme"/>
</dbReference>
<dbReference type="EMBL" id="LVYI01000006">
    <property type="protein sequence ID" value="OAP58567.1"/>
    <property type="molecule type" value="Genomic_DNA"/>
</dbReference>
<feature type="compositionally biased region" description="Polar residues" evidence="2">
    <location>
        <begin position="1"/>
        <end position="11"/>
    </location>
</feature>
<dbReference type="PANTHER" id="PTHR48081">
    <property type="entry name" value="AB HYDROLASE SUPERFAMILY PROTEIN C4A8.06C"/>
    <property type="match status" value="1"/>
</dbReference>
<sequence>MATTTFASSASLPDENAPETIEARRREMQAWEQAAGEILGPCPPDLKESTIDIALSDHFVSHNIVVRPVSTANGEGHSQSAIKKCPLIVYIHGGSFAFGTPHQVLSPARAFASHFGAIVACPSYKLAPENPFPAPMQSVWEVVAWLSDPQNLNTGLLAHEGIEFDPSLGFVLAGCSAGATISAVVAGIAAAARAGQTELVQGLPGGLVSPITGLFISLPHLVHRDMVPAKYASAFRSREEHANAPIINAASLAHSIKRLQTDFHSPWFSPLNLDLHAIKEHHPNRVYVHAGELDILRDDAVIYERVLREDGIAETKIDVLAGYAHVGWLSIPFPEAHTPEIKEMTMNGMAWVLGQEWDRDRPLPY</sequence>
<dbReference type="Pfam" id="PF07859">
    <property type="entry name" value="Abhydrolase_3"/>
    <property type="match status" value="1"/>
</dbReference>
<dbReference type="InterPro" id="IPR013094">
    <property type="entry name" value="AB_hydrolase_3"/>
</dbReference>
<protein>
    <recommendedName>
        <fullName evidence="3">Alpha/beta hydrolase fold-3 domain-containing protein</fullName>
    </recommendedName>
</protein>
<dbReference type="SUPFAM" id="SSF53474">
    <property type="entry name" value="alpha/beta-Hydrolases"/>
    <property type="match status" value="1"/>
</dbReference>
<dbReference type="OrthoDB" id="408631at2759"/>
<evidence type="ECO:0000256" key="1">
    <source>
        <dbReference type="ARBA" id="ARBA00022801"/>
    </source>
</evidence>
<reference evidence="4 5" key="1">
    <citation type="submission" date="2016-04" db="EMBL/GenBank/DDBJ databases">
        <title>Draft genome of Fonsecaea erecta CBS 125763.</title>
        <authorList>
            <person name="Weiss V.A."/>
            <person name="Vicente V.A."/>
            <person name="Raittz R.T."/>
            <person name="Moreno L.F."/>
            <person name="De Souza E.M."/>
            <person name="Pedrosa F.O."/>
            <person name="Steffens M.B."/>
            <person name="Faoro H."/>
            <person name="Tadra-Sfeir M.Z."/>
            <person name="Najafzadeh M.J."/>
            <person name="Felipe M.S."/>
            <person name="Teixeira M."/>
            <person name="Sun J."/>
            <person name="Xi L."/>
            <person name="Gomes R."/>
            <person name="De Azevedo C.M."/>
            <person name="Salgado C.G."/>
            <person name="Da Silva M.B."/>
            <person name="Nascimento M.F."/>
            <person name="Queiroz-Telles F."/>
            <person name="Attili D.S."/>
            <person name="Gorbushina A."/>
        </authorList>
    </citation>
    <scope>NUCLEOTIDE SEQUENCE [LARGE SCALE GENOMIC DNA]</scope>
    <source>
        <strain evidence="4 5">CBS 125763</strain>
    </source>
</reference>
<dbReference type="Gene3D" id="3.40.50.1820">
    <property type="entry name" value="alpha/beta hydrolase"/>
    <property type="match status" value="1"/>
</dbReference>
<gene>
    <name evidence="4" type="ORF">AYL99_07657</name>
</gene>
<dbReference type="Proteomes" id="UP000078343">
    <property type="component" value="Unassembled WGS sequence"/>
</dbReference>
<dbReference type="GeneID" id="30011825"/>
<dbReference type="PANTHER" id="PTHR48081:SF8">
    <property type="entry name" value="ALPHA_BETA HYDROLASE FOLD-3 DOMAIN-CONTAINING PROTEIN-RELATED"/>
    <property type="match status" value="1"/>
</dbReference>
<name>A0A178ZFK9_9EURO</name>
<feature type="domain" description="Alpha/beta hydrolase fold-3" evidence="3">
    <location>
        <begin position="88"/>
        <end position="326"/>
    </location>
</feature>
<dbReference type="STRING" id="1367422.A0A178ZFK9"/>
<accession>A0A178ZFK9</accession>
<comment type="caution">
    <text evidence="4">The sequence shown here is derived from an EMBL/GenBank/DDBJ whole genome shotgun (WGS) entry which is preliminary data.</text>
</comment>
<feature type="region of interest" description="Disordered" evidence="2">
    <location>
        <begin position="1"/>
        <end position="21"/>
    </location>
</feature>
<dbReference type="GO" id="GO:0016787">
    <property type="term" value="F:hydrolase activity"/>
    <property type="evidence" value="ECO:0007669"/>
    <property type="project" value="UniProtKB-KW"/>
</dbReference>
<keyword evidence="1" id="KW-0378">Hydrolase</keyword>
<dbReference type="InterPro" id="IPR029058">
    <property type="entry name" value="AB_hydrolase_fold"/>
</dbReference>
<keyword evidence="5" id="KW-1185">Reference proteome</keyword>
<evidence type="ECO:0000313" key="4">
    <source>
        <dbReference type="EMBL" id="OAP58567.1"/>
    </source>
</evidence>
<dbReference type="RefSeq" id="XP_018691934.1">
    <property type="nucleotide sequence ID" value="XM_018839166.1"/>
</dbReference>
<organism evidence="4 5">
    <name type="scientific">Fonsecaea erecta</name>
    <dbReference type="NCBI Taxonomy" id="1367422"/>
    <lineage>
        <taxon>Eukaryota</taxon>
        <taxon>Fungi</taxon>
        <taxon>Dikarya</taxon>
        <taxon>Ascomycota</taxon>
        <taxon>Pezizomycotina</taxon>
        <taxon>Eurotiomycetes</taxon>
        <taxon>Chaetothyriomycetidae</taxon>
        <taxon>Chaetothyriales</taxon>
        <taxon>Herpotrichiellaceae</taxon>
        <taxon>Fonsecaea</taxon>
    </lineage>
</organism>
<evidence type="ECO:0000256" key="2">
    <source>
        <dbReference type="SAM" id="MobiDB-lite"/>
    </source>
</evidence>